<feature type="region of interest" description="Disordered" evidence="1">
    <location>
        <begin position="33"/>
        <end position="66"/>
    </location>
</feature>
<sequence length="74" mass="8151">MNRVSFAEEFGVADHRDVGAIEDGDELPLGAWWNGGFEDDPPAGREVSTQMWQPTPDGCEVGGTIDTGWRWQAE</sequence>
<protein>
    <submittedName>
        <fullName evidence="2">Uncharacterized protein</fullName>
    </submittedName>
</protein>
<evidence type="ECO:0000313" key="3">
    <source>
        <dbReference type="Proteomes" id="UP001500467"/>
    </source>
</evidence>
<dbReference type="EMBL" id="BAAALM010000015">
    <property type="protein sequence ID" value="GAA1214178.1"/>
    <property type="molecule type" value="Genomic_DNA"/>
</dbReference>
<evidence type="ECO:0000313" key="2">
    <source>
        <dbReference type="EMBL" id="GAA1214178.1"/>
    </source>
</evidence>
<reference evidence="2 3" key="1">
    <citation type="journal article" date="2019" name="Int. J. Syst. Evol. Microbiol.">
        <title>The Global Catalogue of Microorganisms (GCM) 10K type strain sequencing project: providing services to taxonomists for standard genome sequencing and annotation.</title>
        <authorList>
            <consortium name="The Broad Institute Genomics Platform"/>
            <consortium name="The Broad Institute Genome Sequencing Center for Infectious Disease"/>
            <person name="Wu L."/>
            <person name="Ma J."/>
        </authorList>
    </citation>
    <scope>NUCLEOTIDE SEQUENCE [LARGE SCALE GENOMIC DNA]</scope>
    <source>
        <strain evidence="2 3">JCM 13022</strain>
    </source>
</reference>
<proteinExistence type="predicted"/>
<accession>A0ABN1VMY3</accession>
<organism evidence="2 3">
    <name type="scientific">Prauserella alba</name>
    <dbReference type="NCBI Taxonomy" id="176898"/>
    <lineage>
        <taxon>Bacteria</taxon>
        <taxon>Bacillati</taxon>
        <taxon>Actinomycetota</taxon>
        <taxon>Actinomycetes</taxon>
        <taxon>Pseudonocardiales</taxon>
        <taxon>Pseudonocardiaceae</taxon>
        <taxon>Prauserella</taxon>
    </lineage>
</organism>
<name>A0ABN1VMY3_9PSEU</name>
<dbReference type="Proteomes" id="UP001500467">
    <property type="component" value="Unassembled WGS sequence"/>
</dbReference>
<gene>
    <name evidence="2" type="ORF">GCM10009675_40260</name>
</gene>
<comment type="caution">
    <text evidence="2">The sequence shown here is derived from an EMBL/GenBank/DDBJ whole genome shotgun (WGS) entry which is preliminary data.</text>
</comment>
<evidence type="ECO:0000256" key="1">
    <source>
        <dbReference type="SAM" id="MobiDB-lite"/>
    </source>
</evidence>
<keyword evidence="3" id="KW-1185">Reference proteome</keyword>